<sequence>PAPTSSTSSQSFGDGSGSRGGADQLAAYVSDMERYGLPQPGAVRAAHTSPTRDRAGDILEFPG</sequence>
<evidence type="ECO:0000313" key="3">
    <source>
        <dbReference type="Proteomes" id="UP000675554"/>
    </source>
</evidence>
<organism evidence="2 3">
    <name type="scientific">Streptomyces daliensis</name>
    <dbReference type="NCBI Taxonomy" id="299421"/>
    <lineage>
        <taxon>Bacteria</taxon>
        <taxon>Bacillati</taxon>
        <taxon>Actinomycetota</taxon>
        <taxon>Actinomycetes</taxon>
        <taxon>Kitasatosporales</taxon>
        <taxon>Streptomycetaceae</taxon>
        <taxon>Streptomyces</taxon>
    </lineage>
</organism>
<comment type="caution">
    <text evidence="2">The sequence shown here is derived from an EMBL/GenBank/DDBJ whole genome shotgun (WGS) entry which is preliminary data.</text>
</comment>
<keyword evidence="3" id="KW-1185">Reference proteome</keyword>
<reference evidence="2" key="1">
    <citation type="submission" date="2021-04" db="EMBL/GenBank/DDBJ databases">
        <title>Sequencing of actinobacteria type strains.</title>
        <authorList>
            <person name="Nguyen G.-S."/>
            <person name="Wentzel A."/>
        </authorList>
    </citation>
    <scope>NUCLEOTIDE SEQUENCE</scope>
    <source>
        <strain evidence="2">DSM 42095</strain>
    </source>
</reference>
<accession>A0A8T4J158</accession>
<dbReference type="Proteomes" id="UP000675554">
    <property type="component" value="Unassembled WGS sequence"/>
</dbReference>
<feature type="region of interest" description="Disordered" evidence="1">
    <location>
        <begin position="40"/>
        <end position="63"/>
    </location>
</feature>
<gene>
    <name evidence="2" type="ORF">KDA82_36895</name>
</gene>
<name>A0A8T4J158_9ACTN</name>
<feature type="non-terminal residue" evidence="2">
    <location>
        <position position="1"/>
    </location>
</feature>
<evidence type="ECO:0000313" key="2">
    <source>
        <dbReference type="EMBL" id="MBR7678451.1"/>
    </source>
</evidence>
<proteinExistence type="predicted"/>
<dbReference type="EMBL" id="JAGSMN010001468">
    <property type="protein sequence ID" value="MBR7678451.1"/>
    <property type="molecule type" value="Genomic_DNA"/>
</dbReference>
<dbReference type="AlphaFoldDB" id="A0A8T4J158"/>
<protein>
    <submittedName>
        <fullName evidence="2">Uncharacterized protein</fullName>
    </submittedName>
</protein>
<feature type="region of interest" description="Disordered" evidence="1">
    <location>
        <begin position="1"/>
        <end position="24"/>
    </location>
</feature>
<evidence type="ECO:0000256" key="1">
    <source>
        <dbReference type="SAM" id="MobiDB-lite"/>
    </source>
</evidence>
<feature type="compositionally biased region" description="Low complexity" evidence="1">
    <location>
        <begin position="1"/>
        <end position="13"/>
    </location>
</feature>